<dbReference type="InParanoid" id="A0A177CQR1"/>
<feature type="transmembrane region" description="Helical" evidence="1">
    <location>
        <begin position="236"/>
        <end position="258"/>
    </location>
</feature>
<evidence type="ECO:0000313" key="2">
    <source>
        <dbReference type="EMBL" id="OAG09845.1"/>
    </source>
</evidence>
<dbReference type="EMBL" id="KV441549">
    <property type="protein sequence ID" value="OAG09845.1"/>
    <property type="molecule type" value="Genomic_DNA"/>
</dbReference>
<dbReference type="PANTHER" id="PTHR42024">
    <property type="entry name" value="AMINO ACID PERMEASE_ SLC12A DOMAIN-CONTAINING PROTEIN"/>
    <property type="match status" value="1"/>
</dbReference>
<dbReference type="Proteomes" id="UP000077069">
    <property type="component" value="Unassembled WGS sequence"/>
</dbReference>
<feature type="transmembrane region" description="Helical" evidence="1">
    <location>
        <begin position="51"/>
        <end position="71"/>
    </location>
</feature>
<feature type="transmembrane region" description="Helical" evidence="1">
    <location>
        <begin position="92"/>
        <end position="113"/>
    </location>
</feature>
<proteinExistence type="predicted"/>
<gene>
    <name evidence="2" type="ORF">CC84DRAFT_455421</name>
</gene>
<dbReference type="RefSeq" id="XP_018040210.1">
    <property type="nucleotide sequence ID" value="XM_018186341.1"/>
</dbReference>
<organism evidence="2 3">
    <name type="scientific">Paraphaeosphaeria sporulosa</name>
    <dbReference type="NCBI Taxonomy" id="1460663"/>
    <lineage>
        <taxon>Eukaryota</taxon>
        <taxon>Fungi</taxon>
        <taxon>Dikarya</taxon>
        <taxon>Ascomycota</taxon>
        <taxon>Pezizomycotina</taxon>
        <taxon>Dothideomycetes</taxon>
        <taxon>Pleosporomycetidae</taxon>
        <taxon>Pleosporales</taxon>
        <taxon>Massarineae</taxon>
        <taxon>Didymosphaeriaceae</taxon>
        <taxon>Paraphaeosphaeria</taxon>
    </lineage>
</organism>
<sequence length="281" mass="31471">MTVKLPYTLHTRYASIATAWSVILTPPIFLNLGLFYGLWYGKPDLDRTLVLTLPTAILGLFTAVATIDRVWKLVQRSSKYRPLDSSRYALDIFQWGYFAVLISISALISSALARRDADLDFRIRLLSLPTVVLMALVATLTLISLVLNLGGWRLPCRFGSVPKGNVLRPAVYYIVEDVVAVDGGGGVEYRGAFCARYESSDVFRRMIFEVSVVWMLWFYILAGLFAVLVFRLPVVVVYAVGWAGPFPLVGIMVMWTIFHVRARLADEREGLVEAERAPLLG</sequence>
<dbReference type="OrthoDB" id="4838853at2759"/>
<reference evidence="2 3" key="1">
    <citation type="submission" date="2016-05" db="EMBL/GenBank/DDBJ databases">
        <title>Comparative analysis of secretome profiles of manganese(II)-oxidizing ascomycete fungi.</title>
        <authorList>
            <consortium name="DOE Joint Genome Institute"/>
            <person name="Zeiner C.A."/>
            <person name="Purvine S.O."/>
            <person name="Zink E.M."/>
            <person name="Wu S."/>
            <person name="Pasa-Tolic L."/>
            <person name="Chaput D.L."/>
            <person name="Haridas S."/>
            <person name="Grigoriev I.V."/>
            <person name="Santelli C.M."/>
            <person name="Hansel C.M."/>
        </authorList>
    </citation>
    <scope>NUCLEOTIDE SEQUENCE [LARGE SCALE GENOMIC DNA]</scope>
    <source>
        <strain evidence="2 3">AP3s5-JAC2a</strain>
    </source>
</reference>
<dbReference type="GeneID" id="28769827"/>
<keyword evidence="3" id="KW-1185">Reference proteome</keyword>
<feature type="transmembrane region" description="Helical" evidence="1">
    <location>
        <begin position="125"/>
        <end position="147"/>
    </location>
</feature>
<dbReference type="AlphaFoldDB" id="A0A177CQR1"/>
<evidence type="ECO:0000256" key="1">
    <source>
        <dbReference type="SAM" id="Phobius"/>
    </source>
</evidence>
<keyword evidence="1" id="KW-0812">Transmembrane</keyword>
<protein>
    <submittedName>
        <fullName evidence="2">Uncharacterized protein</fullName>
    </submittedName>
</protein>
<name>A0A177CQR1_9PLEO</name>
<dbReference type="PANTHER" id="PTHR42024:SF1">
    <property type="entry name" value="AMINO ACID PERMEASE_ SLC12A DOMAIN-CONTAINING PROTEIN"/>
    <property type="match status" value="1"/>
</dbReference>
<feature type="transmembrane region" description="Helical" evidence="1">
    <location>
        <begin position="12"/>
        <end position="39"/>
    </location>
</feature>
<feature type="transmembrane region" description="Helical" evidence="1">
    <location>
        <begin position="206"/>
        <end position="230"/>
    </location>
</feature>
<keyword evidence="1" id="KW-0472">Membrane</keyword>
<accession>A0A177CQR1</accession>
<keyword evidence="1" id="KW-1133">Transmembrane helix</keyword>
<dbReference type="STRING" id="1460663.A0A177CQR1"/>
<evidence type="ECO:0000313" key="3">
    <source>
        <dbReference type="Proteomes" id="UP000077069"/>
    </source>
</evidence>